<dbReference type="Proteomes" id="UP000291084">
    <property type="component" value="Chromosome 8"/>
</dbReference>
<evidence type="ECO:0000313" key="2">
    <source>
        <dbReference type="Proteomes" id="UP000291084"/>
    </source>
</evidence>
<proteinExistence type="predicted"/>
<reference evidence="1 2" key="1">
    <citation type="journal article" date="2015" name="Sci. Rep.">
        <title>The power of single molecule real-time sequencing technology in the de novo assembly of a eukaryotic genome.</title>
        <authorList>
            <person name="Sakai H."/>
            <person name="Naito K."/>
            <person name="Ogiso-Tanaka E."/>
            <person name="Takahashi Y."/>
            <person name="Iseki K."/>
            <person name="Muto C."/>
            <person name="Satou K."/>
            <person name="Teruya K."/>
            <person name="Shiroma A."/>
            <person name="Shimoji M."/>
            <person name="Hirano T."/>
            <person name="Itoh T."/>
            <person name="Kaga A."/>
            <person name="Tomooka N."/>
        </authorList>
    </citation>
    <scope>NUCLEOTIDE SEQUENCE [LARGE SCALE GENOMIC DNA]</scope>
    <source>
        <strain evidence="2">cv. Shumari</strain>
    </source>
</reference>
<accession>A0A0S3SPA4</accession>
<dbReference type="OrthoDB" id="10630712at2759"/>
<sequence length="507" mass="56750">MNYYSAYDNCSLPYNAQPPRFVLFCEPIPEEFLQPVHQIFQQQPPLCFQPYGEQQPWIMQQQLPHSYWHQYAEPKLEEFQSVQPWQDQFCDQQQGIPASEFQGMTNQVAELVSAINKLTGRAEEEEGTPAAIEFQGFESQITSGIVSCTPQFYQDADQPWQPQFGESEQQDVYSPDCMAHMWKVAAQLARESNEAQATIDDLKQLSTAPQQFDMQNVDLDSNCSDEFHCVHNSSCTISPALDLKSDFHSVNIDSVDLKEIVYSGCDVTSEFNVVESNSDFNSEPAEHAEFVTDSSLINMGLGAYAQADIVFDDLATEIKEDVDHESKSAVVVNEVECKLAENDSDEVVSEQIMQVYSELSIPVHISEVQVNVNSFDLLEIEPIKPVIDTAVLMPAHTHILDSFSSVEHIEISIVFLDSCTDFEIVSMDDSPSEGVEVATEFTDSGKVVFEEVVEAVFEPNLTTGIAEMHTVSNILHALPDLPDTSDHFKLLDTIFAVHHTNTPTDGC</sequence>
<gene>
    <name evidence="1" type="primary">Vigan.08G130600</name>
    <name evidence="1" type="ORF">VIGAN_08130600</name>
</gene>
<keyword evidence="2" id="KW-1185">Reference proteome</keyword>
<organism evidence="1 2">
    <name type="scientific">Vigna angularis var. angularis</name>
    <dbReference type="NCBI Taxonomy" id="157739"/>
    <lineage>
        <taxon>Eukaryota</taxon>
        <taxon>Viridiplantae</taxon>
        <taxon>Streptophyta</taxon>
        <taxon>Embryophyta</taxon>
        <taxon>Tracheophyta</taxon>
        <taxon>Spermatophyta</taxon>
        <taxon>Magnoliopsida</taxon>
        <taxon>eudicotyledons</taxon>
        <taxon>Gunneridae</taxon>
        <taxon>Pentapetalae</taxon>
        <taxon>rosids</taxon>
        <taxon>fabids</taxon>
        <taxon>Fabales</taxon>
        <taxon>Fabaceae</taxon>
        <taxon>Papilionoideae</taxon>
        <taxon>50 kb inversion clade</taxon>
        <taxon>NPAAA clade</taxon>
        <taxon>indigoferoid/millettioid clade</taxon>
        <taxon>Phaseoleae</taxon>
        <taxon>Vigna</taxon>
    </lineage>
</organism>
<dbReference type="EMBL" id="AP015041">
    <property type="protein sequence ID" value="BAT94684.1"/>
    <property type="molecule type" value="Genomic_DNA"/>
</dbReference>
<dbReference type="AlphaFoldDB" id="A0A0S3SPA4"/>
<name>A0A0S3SPA4_PHAAN</name>
<protein>
    <submittedName>
        <fullName evidence="1">Uncharacterized protein</fullName>
    </submittedName>
</protein>
<evidence type="ECO:0000313" key="1">
    <source>
        <dbReference type="EMBL" id="BAT94684.1"/>
    </source>
</evidence>